<dbReference type="InterPro" id="IPR050796">
    <property type="entry name" value="SCF_F-box_component"/>
</dbReference>
<dbReference type="InterPro" id="IPR036047">
    <property type="entry name" value="F-box-like_dom_sf"/>
</dbReference>
<dbReference type="Pfam" id="PF07734">
    <property type="entry name" value="FBA_1"/>
    <property type="match status" value="1"/>
</dbReference>
<dbReference type="AlphaFoldDB" id="A0A022Q6H5"/>
<name>A0A022Q6H5_ERYGU</name>
<dbReference type="InterPro" id="IPR001810">
    <property type="entry name" value="F-box_dom"/>
</dbReference>
<evidence type="ECO:0000313" key="4">
    <source>
        <dbReference type="Proteomes" id="UP000030748"/>
    </source>
</evidence>
<evidence type="ECO:0000259" key="2">
    <source>
        <dbReference type="Pfam" id="PF07734"/>
    </source>
</evidence>
<keyword evidence="4" id="KW-1185">Reference proteome</keyword>
<dbReference type="SUPFAM" id="SSF81383">
    <property type="entry name" value="F-box domain"/>
    <property type="match status" value="1"/>
</dbReference>
<feature type="domain" description="F-box associated beta-propeller type 1" evidence="2">
    <location>
        <begin position="122"/>
        <end position="218"/>
    </location>
</feature>
<reference evidence="3 4" key="1">
    <citation type="journal article" date="2013" name="Proc. Natl. Acad. Sci. U.S.A.">
        <title>Fine-scale variation in meiotic recombination in Mimulus inferred from population shotgun sequencing.</title>
        <authorList>
            <person name="Hellsten U."/>
            <person name="Wright K.M."/>
            <person name="Jenkins J."/>
            <person name="Shu S."/>
            <person name="Yuan Y."/>
            <person name="Wessler S.R."/>
            <person name="Schmutz J."/>
            <person name="Willis J.H."/>
            <person name="Rokhsar D.S."/>
        </authorList>
    </citation>
    <scope>NUCLEOTIDE SEQUENCE [LARGE SCALE GENOMIC DNA]</scope>
    <source>
        <strain evidence="4">cv. DUN x IM62</strain>
    </source>
</reference>
<dbReference type="Gene3D" id="1.20.1280.50">
    <property type="match status" value="1"/>
</dbReference>
<dbReference type="InterPro" id="IPR006527">
    <property type="entry name" value="F-box-assoc_dom_typ1"/>
</dbReference>
<protein>
    <recommendedName>
        <fullName evidence="5">F-box domain-containing protein</fullName>
    </recommendedName>
</protein>
<evidence type="ECO:0008006" key="5">
    <source>
        <dbReference type="Google" id="ProtNLM"/>
    </source>
</evidence>
<feature type="domain" description="F-box" evidence="1">
    <location>
        <begin position="34"/>
        <end position="70"/>
    </location>
</feature>
<dbReference type="EMBL" id="KI632191">
    <property type="protein sequence ID" value="EYU22828.1"/>
    <property type="molecule type" value="Genomic_DNA"/>
</dbReference>
<dbReference type="PANTHER" id="PTHR31672">
    <property type="entry name" value="BNACNNG10540D PROTEIN"/>
    <property type="match status" value="1"/>
</dbReference>
<dbReference type="Pfam" id="PF00646">
    <property type="entry name" value="F-box"/>
    <property type="match status" value="1"/>
</dbReference>
<sequence>MEFNGNGSYSWSAAPAAKRQLSDPKLGFRNHPTLSDDLLFRIFISLPGEVIVKLQFVCKRWFDLINTSIFVACHAQKSDTVLICQKLTLCHPVIPPDSPRRFHFLDFGRRESNSIESSMFELVDIRASFDGLVLAFTEKKTSLILVNPITRKHVQLPLAVDDKFCDGSYGISFDDKAKTYKIVHLFIEESGYNGAEIISVRTKKWTRLDGPDLLIDTNEIAFVSKKLPACRADKDRLLDLGGNLGFVTHVENELQVWISVVNSENWIKKCSIDLGVKARYFIPICSSRNGEEMVLENREHRFYVRNFENRVMKRIYSIGGRYSLVKRMDKLYIPHRNTLVSFDRSS</sequence>
<proteinExistence type="predicted"/>
<dbReference type="PANTHER" id="PTHR31672:SF11">
    <property type="entry name" value="F-BOX PROTEIN CPR1-LIKE ISOFORM X2"/>
    <property type="match status" value="1"/>
</dbReference>
<gene>
    <name evidence="3" type="ORF">MIMGU_mgv1a009302mg</name>
</gene>
<evidence type="ECO:0000259" key="1">
    <source>
        <dbReference type="Pfam" id="PF00646"/>
    </source>
</evidence>
<organism evidence="3 4">
    <name type="scientific">Erythranthe guttata</name>
    <name type="common">Yellow monkey flower</name>
    <name type="synonym">Mimulus guttatus</name>
    <dbReference type="NCBI Taxonomy" id="4155"/>
    <lineage>
        <taxon>Eukaryota</taxon>
        <taxon>Viridiplantae</taxon>
        <taxon>Streptophyta</taxon>
        <taxon>Embryophyta</taxon>
        <taxon>Tracheophyta</taxon>
        <taxon>Spermatophyta</taxon>
        <taxon>Magnoliopsida</taxon>
        <taxon>eudicotyledons</taxon>
        <taxon>Gunneridae</taxon>
        <taxon>Pentapetalae</taxon>
        <taxon>asterids</taxon>
        <taxon>lamiids</taxon>
        <taxon>Lamiales</taxon>
        <taxon>Phrymaceae</taxon>
        <taxon>Erythranthe</taxon>
    </lineage>
</organism>
<evidence type="ECO:0000313" key="3">
    <source>
        <dbReference type="EMBL" id="EYU22828.1"/>
    </source>
</evidence>
<accession>A0A022Q6H5</accession>
<dbReference type="Proteomes" id="UP000030748">
    <property type="component" value="Unassembled WGS sequence"/>
</dbReference>
<dbReference type="eggNOG" id="ENOG502QW61">
    <property type="taxonomic scope" value="Eukaryota"/>
</dbReference>